<dbReference type="PANTHER" id="PTHR32215:SF0">
    <property type="entry name" value="CILIA- AND FLAGELLA-ASSOCIATED PROTEIN 57"/>
    <property type="match status" value="1"/>
</dbReference>
<accession>A0A1Y2D1J9</accession>
<name>A0A1Y2D1J9_9FUNG</name>
<evidence type="ECO:0000313" key="2">
    <source>
        <dbReference type="Proteomes" id="UP000193642"/>
    </source>
</evidence>
<evidence type="ECO:0000313" key="1">
    <source>
        <dbReference type="EMBL" id="ORY53077.1"/>
    </source>
</evidence>
<dbReference type="Proteomes" id="UP000193642">
    <property type="component" value="Unassembled WGS sequence"/>
</dbReference>
<comment type="caution">
    <text evidence="1">The sequence shown here is derived from an EMBL/GenBank/DDBJ whole genome shotgun (WGS) entry which is preliminary data.</text>
</comment>
<sequence>MFNWCLISILQILVTKSDLKEKHRVMLELRQRVEALKTDNETQLKLKDLNYSEKLKDLTDKYMSEIEGLKQLTSVLTHDRKSNEDKHLTELDAAKVANRTEIQEMETSFTTKMEAESEKHQELLSKMAILKSSWERQMEDMELFHGTRVSEMSEYYRKKIQERQDDIYQLKNQFGQQQKEFLSHLTEIENDADTEVLQIGYSFETKLKAERESLSAIKTENLNMRSRFDKLTKEIEENKNALNKMFLEEKRLHAIIKGLEKDIIGVKREVTCLNSIYAAKSLGRCKREMTLYKTKRSAFMI</sequence>
<keyword evidence="2" id="KW-1185">Reference proteome</keyword>
<dbReference type="OrthoDB" id="972532at2759"/>
<dbReference type="PANTHER" id="PTHR32215">
    <property type="entry name" value="CILIA- AND FLAGELLA-ASSOCIATED PROTEIN 57"/>
    <property type="match status" value="1"/>
</dbReference>
<dbReference type="AlphaFoldDB" id="A0A1Y2D1J9"/>
<dbReference type="STRING" id="329046.A0A1Y2D1J9"/>
<reference evidence="1 2" key="1">
    <citation type="submission" date="2016-07" db="EMBL/GenBank/DDBJ databases">
        <title>Pervasive Adenine N6-methylation of Active Genes in Fungi.</title>
        <authorList>
            <consortium name="DOE Joint Genome Institute"/>
            <person name="Mondo S.J."/>
            <person name="Dannebaum R.O."/>
            <person name="Kuo R.C."/>
            <person name="Labutti K."/>
            <person name="Haridas S."/>
            <person name="Kuo A."/>
            <person name="Salamov A."/>
            <person name="Ahrendt S.R."/>
            <person name="Lipzen A."/>
            <person name="Sullivan W."/>
            <person name="Andreopoulos W.B."/>
            <person name="Clum A."/>
            <person name="Lindquist E."/>
            <person name="Daum C."/>
            <person name="Ramamoorthy G.K."/>
            <person name="Gryganskyi A."/>
            <person name="Culley D."/>
            <person name="Magnuson J.K."/>
            <person name="James T.Y."/>
            <person name="O'Malley M.A."/>
            <person name="Stajich J.E."/>
            <person name="Spatafora J.W."/>
            <person name="Visel A."/>
            <person name="Grigoriev I.V."/>
        </authorList>
    </citation>
    <scope>NUCLEOTIDE SEQUENCE [LARGE SCALE GENOMIC DNA]</scope>
    <source>
        <strain evidence="1 2">JEL800</strain>
    </source>
</reference>
<protein>
    <submittedName>
        <fullName evidence="1">Uncharacterized protein</fullName>
    </submittedName>
</protein>
<dbReference type="EMBL" id="MCGO01000002">
    <property type="protein sequence ID" value="ORY53077.1"/>
    <property type="molecule type" value="Genomic_DNA"/>
</dbReference>
<organism evidence="1 2">
    <name type="scientific">Rhizoclosmatium globosum</name>
    <dbReference type="NCBI Taxonomy" id="329046"/>
    <lineage>
        <taxon>Eukaryota</taxon>
        <taxon>Fungi</taxon>
        <taxon>Fungi incertae sedis</taxon>
        <taxon>Chytridiomycota</taxon>
        <taxon>Chytridiomycota incertae sedis</taxon>
        <taxon>Chytridiomycetes</taxon>
        <taxon>Chytridiales</taxon>
        <taxon>Chytriomycetaceae</taxon>
        <taxon>Rhizoclosmatium</taxon>
    </lineage>
</organism>
<dbReference type="InterPro" id="IPR052993">
    <property type="entry name" value="CFA-57"/>
</dbReference>
<proteinExistence type="predicted"/>
<gene>
    <name evidence="1" type="ORF">BCR33DRAFT_185980</name>
</gene>